<dbReference type="Pfam" id="PF02909">
    <property type="entry name" value="TetR_C_1"/>
    <property type="match status" value="1"/>
</dbReference>
<dbReference type="PANTHER" id="PTHR30055">
    <property type="entry name" value="HTH-TYPE TRANSCRIPTIONAL REGULATOR RUTR"/>
    <property type="match status" value="1"/>
</dbReference>
<reference evidence="7 8" key="1">
    <citation type="submission" date="2016-07" db="EMBL/GenBank/DDBJ databases">
        <title>Draft genome of Streptomyces diastatochromogenes.</title>
        <authorList>
            <person name="Podduturi R."/>
            <person name="Lukassen M.B."/>
            <person name="Clausen N."/>
            <person name="Nielsen J.L."/>
            <person name="Jorgensen N.O."/>
        </authorList>
    </citation>
    <scope>NUCLEOTIDE SEQUENCE [LARGE SCALE GENOMIC DNA]</scope>
    <source>
        <strain evidence="7 8">DSM 40608</strain>
    </source>
</reference>
<keyword evidence="4" id="KW-0804">Transcription</keyword>
<evidence type="ECO:0000313" key="8">
    <source>
        <dbReference type="Proteomes" id="UP000215483"/>
    </source>
</evidence>
<name>A0A233SA65_STRDA</name>
<dbReference type="GO" id="GO:0000976">
    <property type="term" value="F:transcription cis-regulatory region binding"/>
    <property type="evidence" value="ECO:0007669"/>
    <property type="project" value="TreeGrafter"/>
</dbReference>
<comment type="caution">
    <text evidence="7">The sequence shown here is derived from an EMBL/GenBank/DDBJ whole genome shotgun (WGS) entry which is preliminary data.</text>
</comment>
<dbReference type="Gene3D" id="1.10.357.10">
    <property type="entry name" value="Tetracycline Repressor, domain 2"/>
    <property type="match status" value="1"/>
</dbReference>
<dbReference type="GO" id="GO:0045892">
    <property type="term" value="P:negative regulation of DNA-templated transcription"/>
    <property type="evidence" value="ECO:0007669"/>
    <property type="project" value="InterPro"/>
</dbReference>
<keyword evidence="3 5" id="KW-0238">DNA-binding</keyword>
<dbReference type="PRINTS" id="PR00455">
    <property type="entry name" value="HTHTETR"/>
</dbReference>
<dbReference type="AlphaFoldDB" id="A0A233SA65"/>
<sequence>MSRREVLTAARRLAERDGVGALTMTKIANAVGVESMSLYTHVKNKDGILDGIVDLTLQELVIPAPTGDWKDDARAVARSFRQLATAYPNTATLVLTRWQNSAAYVESADAVLNILRTAGFRVDAAVHALRALIAYIVGTLLREVGVGPTLSTPDTDQAAAQRVSLLAAQGVPRVVEAATELASIDHEAEFEFGLRLLLDALDELVHPV</sequence>
<keyword evidence="2" id="KW-0805">Transcription regulation</keyword>
<dbReference type="GO" id="GO:0046677">
    <property type="term" value="P:response to antibiotic"/>
    <property type="evidence" value="ECO:0007669"/>
    <property type="project" value="InterPro"/>
</dbReference>
<evidence type="ECO:0000256" key="3">
    <source>
        <dbReference type="ARBA" id="ARBA00023125"/>
    </source>
</evidence>
<dbReference type="InterPro" id="IPR001647">
    <property type="entry name" value="HTH_TetR"/>
</dbReference>
<dbReference type="PROSITE" id="PS50977">
    <property type="entry name" value="HTH_TETR_2"/>
    <property type="match status" value="1"/>
</dbReference>
<evidence type="ECO:0000313" key="7">
    <source>
        <dbReference type="EMBL" id="OXY92502.1"/>
    </source>
</evidence>
<dbReference type="PANTHER" id="PTHR30055:SF151">
    <property type="entry name" value="TRANSCRIPTIONAL REGULATORY PROTEIN"/>
    <property type="match status" value="1"/>
</dbReference>
<dbReference type="InterPro" id="IPR036271">
    <property type="entry name" value="Tet_transcr_reg_TetR-rel_C_sf"/>
</dbReference>
<dbReference type="GO" id="GO:0003700">
    <property type="term" value="F:DNA-binding transcription factor activity"/>
    <property type="evidence" value="ECO:0007669"/>
    <property type="project" value="TreeGrafter"/>
</dbReference>
<proteinExistence type="predicted"/>
<dbReference type="Gene3D" id="1.10.10.60">
    <property type="entry name" value="Homeodomain-like"/>
    <property type="match status" value="1"/>
</dbReference>
<evidence type="ECO:0000256" key="4">
    <source>
        <dbReference type="ARBA" id="ARBA00023163"/>
    </source>
</evidence>
<protein>
    <recommendedName>
        <fullName evidence="6">HTH tetR-type domain-containing protein</fullName>
    </recommendedName>
</protein>
<evidence type="ECO:0000256" key="2">
    <source>
        <dbReference type="ARBA" id="ARBA00023015"/>
    </source>
</evidence>
<evidence type="ECO:0000256" key="5">
    <source>
        <dbReference type="PROSITE-ProRule" id="PRU00335"/>
    </source>
</evidence>
<dbReference type="EMBL" id="MCGQ01000023">
    <property type="protein sequence ID" value="OXY92502.1"/>
    <property type="molecule type" value="Genomic_DNA"/>
</dbReference>
<dbReference type="Proteomes" id="UP000215483">
    <property type="component" value="Unassembled WGS sequence"/>
</dbReference>
<dbReference type="SUPFAM" id="SSF48498">
    <property type="entry name" value="Tetracyclin repressor-like, C-terminal domain"/>
    <property type="match status" value="1"/>
</dbReference>
<dbReference type="Pfam" id="PF00440">
    <property type="entry name" value="TetR_N"/>
    <property type="match status" value="1"/>
</dbReference>
<keyword evidence="8" id="KW-1185">Reference proteome</keyword>
<gene>
    <name evidence="7" type="ORF">BEK98_26220</name>
</gene>
<dbReference type="InterPro" id="IPR009057">
    <property type="entry name" value="Homeodomain-like_sf"/>
</dbReference>
<feature type="DNA-binding region" description="H-T-H motif" evidence="5">
    <location>
        <begin position="23"/>
        <end position="42"/>
    </location>
</feature>
<dbReference type="PRINTS" id="PR00400">
    <property type="entry name" value="TETREPRESSOR"/>
</dbReference>
<dbReference type="InterPro" id="IPR004111">
    <property type="entry name" value="Repressor_TetR_C"/>
</dbReference>
<evidence type="ECO:0000256" key="1">
    <source>
        <dbReference type="ARBA" id="ARBA00022491"/>
    </source>
</evidence>
<accession>A0A233SA65</accession>
<keyword evidence="1" id="KW-0678">Repressor</keyword>
<dbReference type="InterPro" id="IPR003012">
    <property type="entry name" value="Tet_transcr_reg_TetR"/>
</dbReference>
<dbReference type="InterPro" id="IPR050109">
    <property type="entry name" value="HTH-type_TetR-like_transc_reg"/>
</dbReference>
<feature type="domain" description="HTH tetR-type" evidence="6">
    <location>
        <begin position="1"/>
        <end position="60"/>
    </location>
</feature>
<organism evidence="7 8">
    <name type="scientific">Streptomyces diastatochromogenes</name>
    <dbReference type="NCBI Taxonomy" id="42236"/>
    <lineage>
        <taxon>Bacteria</taxon>
        <taxon>Bacillati</taxon>
        <taxon>Actinomycetota</taxon>
        <taxon>Actinomycetes</taxon>
        <taxon>Kitasatosporales</taxon>
        <taxon>Streptomycetaceae</taxon>
        <taxon>Streptomyces</taxon>
    </lineage>
</organism>
<dbReference type="SUPFAM" id="SSF46689">
    <property type="entry name" value="Homeodomain-like"/>
    <property type="match status" value="1"/>
</dbReference>
<evidence type="ECO:0000259" key="6">
    <source>
        <dbReference type="PROSITE" id="PS50977"/>
    </source>
</evidence>